<gene>
    <name evidence="1" type="ORF">MML48_3g00009378</name>
</gene>
<dbReference type="Proteomes" id="UP001056778">
    <property type="component" value="Chromosome 3"/>
</dbReference>
<name>A0ACB9THU2_HOLOL</name>
<protein>
    <submittedName>
        <fullName evidence="1">Cytochrome b561/ferric reductase transmembrane</fullName>
    </submittedName>
</protein>
<keyword evidence="1" id="KW-0812">Transmembrane</keyword>
<proteinExistence type="predicted"/>
<comment type="caution">
    <text evidence="1">The sequence shown here is derived from an EMBL/GenBank/DDBJ whole genome shotgun (WGS) entry which is preliminary data.</text>
</comment>
<keyword evidence="2" id="KW-1185">Reference proteome</keyword>
<accession>A0ACB9THU2</accession>
<evidence type="ECO:0000313" key="1">
    <source>
        <dbReference type="EMBL" id="KAI4466463.1"/>
    </source>
</evidence>
<reference evidence="1" key="1">
    <citation type="submission" date="2022-04" db="EMBL/GenBank/DDBJ databases">
        <title>Chromosome-scale genome assembly of Holotrichia oblita Faldermann.</title>
        <authorList>
            <person name="Rongchong L."/>
        </authorList>
    </citation>
    <scope>NUCLEOTIDE SEQUENCE</scope>
    <source>
        <strain evidence="1">81SQS9</strain>
    </source>
</reference>
<organism evidence="1 2">
    <name type="scientific">Holotrichia oblita</name>
    <name type="common">Chafer beetle</name>
    <dbReference type="NCBI Taxonomy" id="644536"/>
    <lineage>
        <taxon>Eukaryota</taxon>
        <taxon>Metazoa</taxon>
        <taxon>Ecdysozoa</taxon>
        <taxon>Arthropoda</taxon>
        <taxon>Hexapoda</taxon>
        <taxon>Insecta</taxon>
        <taxon>Pterygota</taxon>
        <taxon>Neoptera</taxon>
        <taxon>Endopterygota</taxon>
        <taxon>Coleoptera</taxon>
        <taxon>Polyphaga</taxon>
        <taxon>Scarabaeiformia</taxon>
        <taxon>Scarabaeidae</taxon>
        <taxon>Melolonthinae</taxon>
        <taxon>Holotrichia</taxon>
    </lineage>
</organism>
<evidence type="ECO:0000313" key="2">
    <source>
        <dbReference type="Proteomes" id="UP001056778"/>
    </source>
</evidence>
<dbReference type="EMBL" id="CM043017">
    <property type="protein sequence ID" value="KAI4466463.1"/>
    <property type="molecule type" value="Genomic_DNA"/>
</dbReference>
<sequence length="165" mass="18245">MIEMFYHRNLAIVLIVTVSTATAYSGGAPTDTCEDMTPKHPSPPQSDKTFPYKVSLNSNEIKSGEKAEITISGGDFKGFLLEVRDEDKPVGTFDIPDHHRYAKAIGCSGKRSAATHKNSATKKDLTLEWKPPRGAKGKDYTVYVTVARDGDTYWVHQPTENLKIV</sequence>
<keyword evidence="1" id="KW-0472">Membrane</keyword>